<reference evidence="3 4" key="1">
    <citation type="submission" date="2018-01" db="EMBL/GenBank/DDBJ databases">
        <title>Species boundaries and ecological features among Paraburkholderia terrae DSMZ17804T, P. hospita DSMZ17164T and P. caribensis DSMZ13236T.</title>
        <authorList>
            <person name="Pratama A.A."/>
        </authorList>
    </citation>
    <scope>NUCLEOTIDE SEQUENCE [LARGE SCALE GENOMIC DNA]</scope>
    <source>
        <strain evidence="3 4">DSM 17804</strain>
    </source>
</reference>
<sequence length="330" mass="36100">MKLASLKDGTRDGQLIVVSRDLHTAAVADAIAPTMQRVLDDWIFYAPQLRDLYDELNQGRARNTFSFDAKECMAPLPRAFQWADGSAYVNHVELVRRARGAEMPPEFWTDPLMYQGGSDDFIGAKDDIVCGSESFGIDFEAEVAVITGDVPMGVKPEQALKSIRLVTLVNDVSLRNLIPAELAKGFGFFQSKPATSFAPVAVTLDELGDAWREGRVHRPMIVHWNSKKVGQPDAGTDMVFHFGQLIAHAAKTRNLRAGAIVGSGTVSNKDAKRGYCCIAEKRCLETIEHGSAQTEFMKFGDTVKIEMFDEAGKSIFGSIDQAVAPLEGGL</sequence>
<dbReference type="EMBL" id="CP026111">
    <property type="protein sequence ID" value="AUT58339.1"/>
    <property type="molecule type" value="Genomic_DNA"/>
</dbReference>
<dbReference type="InterPro" id="IPR011234">
    <property type="entry name" value="Fumarylacetoacetase-like_C"/>
</dbReference>
<proteinExistence type="predicted"/>
<evidence type="ECO:0000259" key="2">
    <source>
        <dbReference type="Pfam" id="PF18288"/>
    </source>
</evidence>
<dbReference type="Pfam" id="PF01557">
    <property type="entry name" value="FAA_hydrolase"/>
    <property type="match status" value="1"/>
</dbReference>
<dbReference type="InterPro" id="IPR041072">
    <property type="entry name" value="FAA_hydro_N"/>
</dbReference>
<dbReference type="OrthoDB" id="9775905at2"/>
<dbReference type="KEGG" id="pter:C2L65_01075"/>
<dbReference type="PANTHER" id="PTHR43211">
    <property type="entry name" value="FUMARYLACETOACETATE HYDROLASE"/>
    <property type="match status" value="1"/>
</dbReference>
<evidence type="ECO:0000313" key="4">
    <source>
        <dbReference type="Proteomes" id="UP000243502"/>
    </source>
</evidence>
<name>A0A2I8EFV4_9BURK</name>
<dbReference type="InterPro" id="IPR036663">
    <property type="entry name" value="Fumarylacetoacetase_C_sf"/>
</dbReference>
<protein>
    <submittedName>
        <fullName evidence="3">FAA hydrolase family protein</fullName>
    </submittedName>
</protein>
<keyword evidence="3" id="KW-0378">Hydrolase</keyword>
<dbReference type="RefSeq" id="WP_042306400.1">
    <property type="nucleotide sequence ID" value="NZ_CP026111.1"/>
</dbReference>
<evidence type="ECO:0000313" key="3">
    <source>
        <dbReference type="EMBL" id="AUT58339.1"/>
    </source>
</evidence>
<dbReference type="PANTHER" id="PTHR43211:SF1">
    <property type="entry name" value="BLL6422 PROTEIN"/>
    <property type="match status" value="1"/>
</dbReference>
<dbReference type="SUPFAM" id="SSF56529">
    <property type="entry name" value="FAH"/>
    <property type="match status" value="1"/>
</dbReference>
<feature type="domain" description="Fumarylacetoacetase N-terminal" evidence="2">
    <location>
        <begin position="1"/>
        <end position="78"/>
    </location>
</feature>
<organism evidence="3 4">
    <name type="scientific">Paraburkholderia terrae</name>
    <dbReference type="NCBI Taxonomy" id="311230"/>
    <lineage>
        <taxon>Bacteria</taxon>
        <taxon>Pseudomonadati</taxon>
        <taxon>Pseudomonadota</taxon>
        <taxon>Betaproteobacteria</taxon>
        <taxon>Burkholderiales</taxon>
        <taxon>Burkholderiaceae</taxon>
        <taxon>Paraburkholderia</taxon>
    </lineage>
</organism>
<dbReference type="Pfam" id="PF18288">
    <property type="entry name" value="FAA_hydro_N_2"/>
    <property type="match status" value="1"/>
</dbReference>
<dbReference type="Gene3D" id="3.90.850.10">
    <property type="entry name" value="Fumarylacetoacetase-like, C-terminal domain"/>
    <property type="match status" value="1"/>
</dbReference>
<gene>
    <name evidence="3" type="ORF">C2L65_01075</name>
</gene>
<feature type="domain" description="Fumarylacetoacetase-like C-terminal" evidence="1">
    <location>
        <begin position="82"/>
        <end position="314"/>
    </location>
</feature>
<evidence type="ECO:0000259" key="1">
    <source>
        <dbReference type="Pfam" id="PF01557"/>
    </source>
</evidence>
<dbReference type="Proteomes" id="UP000243502">
    <property type="component" value="Chromosome 1"/>
</dbReference>
<dbReference type="AlphaFoldDB" id="A0A2I8EFV4"/>
<dbReference type="GO" id="GO:0016787">
    <property type="term" value="F:hydrolase activity"/>
    <property type="evidence" value="ECO:0007669"/>
    <property type="project" value="UniProtKB-KW"/>
</dbReference>
<accession>A0A2I8EFV4</accession>